<gene>
    <name evidence="1" type="ORF">EIMP300_65620</name>
</gene>
<dbReference type="Proteomes" id="UP000467488">
    <property type="component" value="Chromosome"/>
</dbReference>
<evidence type="ECO:0008006" key="3">
    <source>
        <dbReference type="Google" id="ProtNLM"/>
    </source>
</evidence>
<reference evidence="1 2" key="1">
    <citation type="submission" date="2020-01" db="EMBL/GenBank/DDBJ databases">
        <title>Dynamics of blaIMP-6 dissemination in carbapenem resistant Enterobacteriacea isolated from regional surveillance in Osaka, Japan.</title>
        <authorList>
            <person name="Abe R."/>
            <person name="Akeda Y."/>
            <person name="Sugawara Y."/>
            <person name="Yamamoto N."/>
            <person name="Tomono K."/>
            <person name="Takeuchi D."/>
            <person name="Kawahara R."/>
            <person name="Hamada S."/>
        </authorList>
    </citation>
    <scope>NUCLEOTIDE SEQUENCE [LARGE SCALE GENOMIC DNA]</scope>
    <source>
        <strain evidence="1 2">E300</strain>
    </source>
</reference>
<name>A0A8S0FXR4_ECOLX</name>
<evidence type="ECO:0000313" key="1">
    <source>
        <dbReference type="EMBL" id="BBU85162.1"/>
    </source>
</evidence>
<dbReference type="InterPro" id="IPR031860">
    <property type="entry name" value="DUF4754"/>
</dbReference>
<dbReference type="AlphaFoldDB" id="A0A8S0FXR4"/>
<protein>
    <recommendedName>
        <fullName evidence="3">DUF4754 domain-containing protein</fullName>
    </recommendedName>
</protein>
<dbReference type="EMBL" id="AP022360">
    <property type="protein sequence ID" value="BBU85162.1"/>
    <property type="molecule type" value="Genomic_DNA"/>
</dbReference>
<accession>A0A8S0FXR4</accession>
<dbReference type="Pfam" id="PF15946">
    <property type="entry name" value="DUF4754"/>
    <property type="match status" value="1"/>
</dbReference>
<organism evidence="1 2">
    <name type="scientific">Escherichia coli</name>
    <dbReference type="NCBI Taxonomy" id="562"/>
    <lineage>
        <taxon>Bacteria</taxon>
        <taxon>Pseudomonadati</taxon>
        <taxon>Pseudomonadota</taxon>
        <taxon>Gammaproteobacteria</taxon>
        <taxon>Enterobacterales</taxon>
        <taxon>Enterobacteriaceae</taxon>
        <taxon>Escherichia</taxon>
    </lineage>
</organism>
<evidence type="ECO:0000313" key="2">
    <source>
        <dbReference type="Proteomes" id="UP000467488"/>
    </source>
</evidence>
<sequence>MTKEHAQGVFIRFIDFRGELLLRASAIDGVVPSEKNAATYVYLNGTRLTVELPYQTVHEIISEAEKARKTNGDEPYIEIICYGFRSRNSESRLKGVAMGKEYKTLINKALERFYFRLSASGAHAERAARDSLTRAIRSLYDVAFYADDLDALNELSELICAAECGEHIEPYKLGNIA</sequence>
<proteinExistence type="predicted"/>